<keyword evidence="2" id="KW-1185">Reference proteome</keyword>
<sequence length="204" mass="22357">MQVNPLANCTVLDLPVCATEFLNPNTNPFGSQVFPGPHRPWEDIAWFHGTNPVAAASIATARAFDPAETGGTGKSYGPGTYFAVNQCRAANYGEYVFRVNLTGKNLLHVTGISSISRDTVAARIPSLRASERQSLSEELRTSTSHNMAHVVAEWAQRNGYEGLFLLEIEEVCVATVFTSVAAPSDPIRRREKCPKNHKKEIQIQ</sequence>
<gene>
    <name evidence="1" type="ORF">GCM10009682_29650</name>
</gene>
<reference evidence="1 2" key="1">
    <citation type="journal article" date="2019" name="Int. J. Syst. Evol. Microbiol.">
        <title>The Global Catalogue of Microorganisms (GCM) 10K type strain sequencing project: providing services to taxonomists for standard genome sequencing and annotation.</title>
        <authorList>
            <consortium name="The Broad Institute Genomics Platform"/>
            <consortium name="The Broad Institute Genome Sequencing Center for Infectious Disease"/>
            <person name="Wu L."/>
            <person name="Ma J."/>
        </authorList>
    </citation>
    <scope>NUCLEOTIDE SEQUENCE [LARGE SCALE GENOMIC DNA]</scope>
    <source>
        <strain evidence="1 2">JCM 13250</strain>
    </source>
</reference>
<protein>
    <recommendedName>
        <fullName evidence="3">PARP catalytic domain-containing protein</fullName>
    </recommendedName>
</protein>
<evidence type="ECO:0008006" key="3">
    <source>
        <dbReference type="Google" id="ProtNLM"/>
    </source>
</evidence>
<dbReference type="Gene3D" id="3.90.228.10">
    <property type="match status" value="1"/>
</dbReference>
<dbReference type="Proteomes" id="UP001500218">
    <property type="component" value="Unassembled WGS sequence"/>
</dbReference>
<dbReference type="RefSeq" id="WP_344131189.1">
    <property type="nucleotide sequence ID" value="NZ_BAAALT010000079.1"/>
</dbReference>
<evidence type="ECO:0000313" key="1">
    <source>
        <dbReference type="EMBL" id="GAA1805880.1"/>
    </source>
</evidence>
<evidence type="ECO:0000313" key="2">
    <source>
        <dbReference type="Proteomes" id="UP001500218"/>
    </source>
</evidence>
<proteinExistence type="predicted"/>
<comment type="caution">
    <text evidence="1">The sequence shown here is derived from an EMBL/GenBank/DDBJ whole genome shotgun (WGS) entry which is preliminary data.</text>
</comment>
<accession>A0ABN2M1E5</accession>
<organism evidence="1 2">
    <name type="scientific">Luedemannella flava</name>
    <dbReference type="NCBI Taxonomy" id="349316"/>
    <lineage>
        <taxon>Bacteria</taxon>
        <taxon>Bacillati</taxon>
        <taxon>Actinomycetota</taxon>
        <taxon>Actinomycetes</taxon>
        <taxon>Micromonosporales</taxon>
        <taxon>Micromonosporaceae</taxon>
        <taxon>Luedemannella</taxon>
    </lineage>
</organism>
<dbReference type="SUPFAM" id="SSF56399">
    <property type="entry name" value="ADP-ribosylation"/>
    <property type="match status" value="1"/>
</dbReference>
<name>A0ABN2M1E5_9ACTN</name>
<dbReference type="EMBL" id="BAAALT010000079">
    <property type="protein sequence ID" value="GAA1805880.1"/>
    <property type="molecule type" value="Genomic_DNA"/>
</dbReference>